<feature type="domain" description="CYTH" evidence="1">
    <location>
        <begin position="4"/>
        <end position="190"/>
    </location>
</feature>
<dbReference type="SUPFAM" id="SSF55154">
    <property type="entry name" value="CYTH-like phosphatases"/>
    <property type="match status" value="1"/>
</dbReference>
<dbReference type="Proteomes" id="UP001432099">
    <property type="component" value="Chromosome"/>
</dbReference>
<evidence type="ECO:0000259" key="1">
    <source>
        <dbReference type="PROSITE" id="PS51707"/>
    </source>
</evidence>
<dbReference type="InterPro" id="IPR023577">
    <property type="entry name" value="CYTH_domain"/>
</dbReference>
<dbReference type="SMART" id="SM01118">
    <property type="entry name" value="CYTH"/>
    <property type="match status" value="1"/>
</dbReference>
<dbReference type="RefSeq" id="WP_161832157.1">
    <property type="nucleotide sequence ID" value="NZ_AP028127.1"/>
</dbReference>
<dbReference type="InterPro" id="IPR033469">
    <property type="entry name" value="CYTH-like_dom_sf"/>
</dbReference>
<evidence type="ECO:0000313" key="3">
    <source>
        <dbReference type="Proteomes" id="UP001432099"/>
    </source>
</evidence>
<keyword evidence="3" id="KW-1185">Reference proteome</keyword>
<gene>
    <name evidence="2" type="ORF">T23_16180</name>
</gene>
<reference evidence="2" key="1">
    <citation type="journal article" date="2024" name="Int. J. Syst. Evol. Microbiol.">
        <title>Turicibacter faecis sp. nov., isolated from faeces of heart failure mouse model.</title>
        <authorList>
            <person name="Imamura Y."/>
            <person name="Motooka D."/>
            <person name="Nakajima Y."/>
            <person name="Ito S."/>
            <person name="Kitakaze M."/>
            <person name="Iida T."/>
            <person name="Nakamura S."/>
        </authorList>
    </citation>
    <scope>NUCLEOTIDE SEQUENCE</scope>
    <source>
        <strain evidence="2">TC023</strain>
    </source>
</reference>
<dbReference type="PROSITE" id="PS51707">
    <property type="entry name" value="CYTH"/>
    <property type="match status" value="1"/>
</dbReference>
<accession>A0ABN6ZCF7</accession>
<proteinExistence type="predicted"/>
<organism evidence="2 3">
    <name type="scientific">Turicibacter faecis</name>
    <dbReference type="NCBI Taxonomy" id="2963365"/>
    <lineage>
        <taxon>Bacteria</taxon>
        <taxon>Bacillati</taxon>
        <taxon>Bacillota</taxon>
        <taxon>Erysipelotrichia</taxon>
        <taxon>Erysipelotrichales</taxon>
        <taxon>Turicibacteraceae</taxon>
        <taxon>Turicibacter</taxon>
    </lineage>
</organism>
<dbReference type="InterPro" id="IPR009195">
    <property type="entry name" value="Uncharacterised_YjbK"/>
</dbReference>
<dbReference type="Gene3D" id="2.40.320.10">
    <property type="entry name" value="Hypothetical Protein Pfu-838710-001"/>
    <property type="match status" value="1"/>
</dbReference>
<sequence>MATNLEIEFKNMLTETEYDRLIQTFNIQEEQIWLQKNVYFDTKSHDLKQKGAALRIRVKNNTYELTLKTKQDVGLLETNQIISKSEYKAFKYDHVLVKGPVLDSLLTLGIDVDHLQVITDLATKRAEIPYHNGTLVLDKSFYGEIIDFEVEYEVSNFEEGQKQFETFLEEYHIERRPAQNKIKRAMEAMK</sequence>
<dbReference type="CDD" id="cd07762">
    <property type="entry name" value="CYTH-like_Pase_1"/>
    <property type="match status" value="1"/>
</dbReference>
<dbReference type="PIRSF" id="PIRSF012526">
    <property type="entry name" value="CYTH_UCP012526"/>
    <property type="match status" value="1"/>
</dbReference>
<protein>
    <submittedName>
        <fullName evidence="2">Adenylate cyclase</fullName>
    </submittedName>
</protein>
<name>A0ABN6ZCF7_9FIRM</name>
<dbReference type="Pfam" id="PF01928">
    <property type="entry name" value="CYTH"/>
    <property type="match status" value="1"/>
</dbReference>
<evidence type="ECO:0000313" key="2">
    <source>
        <dbReference type="EMBL" id="BEH91516.1"/>
    </source>
</evidence>
<dbReference type="EMBL" id="AP028127">
    <property type="protein sequence ID" value="BEH91516.1"/>
    <property type="molecule type" value="Genomic_DNA"/>
</dbReference>